<dbReference type="Proteomes" id="UP000054279">
    <property type="component" value="Unassembled WGS sequence"/>
</dbReference>
<accession>A0A0C9U0V8</accession>
<dbReference type="EMBL" id="KN837179">
    <property type="protein sequence ID" value="KIJ36378.1"/>
    <property type="molecule type" value="Genomic_DNA"/>
</dbReference>
<organism evidence="1 2">
    <name type="scientific">Sphaerobolus stellatus (strain SS14)</name>
    <dbReference type="NCBI Taxonomy" id="990650"/>
    <lineage>
        <taxon>Eukaryota</taxon>
        <taxon>Fungi</taxon>
        <taxon>Dikarya</taxon>
        <taxon>Basidiomycota</taxon>
        <taxon>Agaricomycotina</taxon>
        <taxon>Agaricomycetes</taxon>
        <taxon>Phallomycetidae</taxon>
        <taxon>Geastrales</taxon>
        <taxon>Sphaerobolaceae</taxon>
        <taxon>Sphaerobolus</taxon>
    </lineage>
</organism>
<gene>
    <name evidence="1" type="ORF">M422DRAFT_34337</name>
</gene>
<evidence type="ECO:0000313" key="1">
    <source>
        <dbReference type="EMBL" id="KIJ36378.1"/>
    </source>
</evidence>
<dbReference type="AlphaFoldDB" id="A0A0C9U0V8"/>
<evidence type="ECO:0000313" key="2">
    <source>
        <dbReference type="Proteomes" id="UP000054279"/>
    </source>
</evidence>
<dbReference type="HOGENOM" id="CLU_073386_0_0_1"/>
<reference evidence="1 2" key="1">
    <citation type="submission" date="2014-06" db="EMBL/GenBank/DDBJ databases">
        <title>Evolutionary Origins and Diversification of the Mycorrhizal Mutualists.</title>
        <authorList>
            <consortium name="DOE Joint Genome Institute"/>
            <consortium name="Mycorrhizal Genomics Consortium"/>
            <person name="Kohler A."/>
            <person name="Kuo A."/>
            <person name="Nagy L.G."/>
            <person name="Floudas D."/>
            <person name="Copeland A."/>
            <person name="Barry K.W."/>
            <person name="Cichocki N."/>
            <person name="Veneault-Fourrey C."/>
            <person name="LaButti K."/>
            <person name="Lindquist E.A."/>
            <person name="Lipzen A."/>
            <person name="Lundell T."/>
            <person name="Morin E."/>
            <person name="Murat C."/>
            <person name="Riley R."/>
            <person name="Ohm R."/>
            <person name="Sun H."/>
            <person name="Tunlid A."/>
            <person name="Henrissat B."/>
            <person name="Grigoriev I.V."/>
            <person name="Hibbett D.S."/>
            <person name="Martin F."/>
        </authorList>
    </citation>
    <scope>NUCLEOTIDE SEQUENCE [LARGE SCALE GENOMIC DNA]</scope>
    <source>
        <strain evidence="1 2">SS14</strain>
    </source>
</reference>
<protein>
    <recommendedName>
        <fullName evidence="3">F-box domain-containing protein</fullName>
    </recommendedName>
</protein>
<name>A0A0C9U0V8_SPHS4</name>
<dbReference type="OrthoDB" id="2998779at2759"/>
<keyword evidence="2" id="KW-1185">Reference proteome</keyword>
<evidence type="ECO:0008006" key="3">
    <source>
        <dbReference type="Google" id="ProtNLM"/>
    </source>
</evidence>
<proteinExistence type="predicted"/>
<sequence>MPRKLDSIDSHPVPPDIIREVFLHSAALRSQALILSLVCKEAYTWIIRGLYRSVTFSTRQDLLKFNKTILIHPELADFIQSLYIGSIKHEKMSKSGFGRFTWTSDCLATVQNILPKSYNMERLALVNLPPSNWGLIEECLPAHLKTLAVGPSYGLLGLNVAHNELQQFYYADTVLQSAELRRISNMPSLTDFRWRSPLRFDEIVYEQLKILLASPSLKTLHITLFGTQEDIIKFYGDEYNELISDGRLTITCDPYYEGSREWISDFREQWIATEV</sequence>